<keyword evidence="6" id="KW-1185">Reference proteome</keyword>
<dbReference type="InterPro" id="IPR009057">
    <property type="entry name" value="Homeodomain-like_sf"/>
</dbReference>
<dbReference type="Pfam" id="PF12833">
    <property type="entry name" value="HTH_18"/>
    <property type="match status" value="1"/>
</dbReference>
<dbReference type="InterPro" id="IPR003313">
    <property type="entry name" value="AraC-bd"/>
</dbReference>
<evidence type="ECO:0000313" key="5">
    <source>
        <dbReference type="EMBL" id="MBW7457317.1"/>
    </source>
</evidence>
<evidence type="ECO:0000259" key="4">
    <source>
        <dbReference type="PROSITE" id="PS01124"/>
    </source>
</evidence>
<dbReference type="RefSeq" id="WP_210045245.1">
    <property type="nucleotide sequence ID" value="NZ_JBHLVU010000013.1"/>
</dbReference>
<dbReference type="Proteomes" id="UP001519887">
    <property type="component" value="Unassembled WGS sequence"/>
</dbReference>
<dbReference type="Gene3D" id="1.10.10.60">
    <property type="entry name" value="Homeodomain-like"/>
    <property type="match status" value="2"/>
</dbReference>
<dbReference type="PRINTS" id="PR00032">
    <property type="entry name" value="HTHARAC"/>
</dbReference>
<dbReference type="InterPro" id="IPR020449">
    <property type="entry name" value="Tscrpt_reg_AraC-type_HTH"/>
</dbReference>
<proteinExistence type="predicted"/>
<dbReference type="EMBL" id="JAHZIK010000814">
    <property type="protein sequence ID" value="MBW7457317.1"/>
    <property type="molecule type" value="Genomic_DNA"/>
</dbReference>
<accession>A0ABS7C8W1</accession>
<dbReference type="PROSITE" id="PS00041">
    <property type="entry name" value="HTH_ARAC_FAMILY_1"/>
    <property type="match status" value="1"/>
</dbReference>
<sequence>MFFHDLRLEQELKIEMRIDGEVEHELHMHDLLEINVLLENKAQFQLLNKSYTGEAGDVFIFRPYAPHYNLADEADKPIKWIMVLFSPSIVRLIPYGYRLLYPFYTESASPHIPASSAFAHSIQTAAVKAYEEQEKQLPGWEANQFMYFIDILVNVFRYAMDASARTGDAEVEIDSGVVSAVEYILRHITEDIDVHDLIELYGKGKTYFYTNFKHAVGVTPNQFIHRLRMQIAMYLLKTTNKSVTDIAFECGYNSIHYFNKHFKQYRDISPREFRNQTKQAM</sequence>
<dbReference type="SUPFAM" id="SSF51215">
    <property type="entry name" value="Regulatory protein AraC"/>
    <property type="match status" value="1"/>
</dbReference>
<dbReference type="InterPro" id="IPR018060">
    <property type="entry name" value="HTH_AraC"/>
</dbReference>
<dbReference type="InterPro" id="IPR018062">
    <property type="entry name" value="HTH_AraC-typ_CS"/>
</dbReference>
<evidence type="ECO:0000256" key="3">
    <source>
        <dbReference type="ARBA" id="ARBA00023163"/>
    </source>
</evidence>
<gene>
    <name evidence="5" type="ORF">K0U00_25070</name>
</gene>
<evidence type="ECO:0000256" key="1">
    <source>
        <dbReference type="ARBA" id="ARBA00023015"/>
    </source>
</evidence>
<keyword evidence="3" id="KW-0804">Transcription</keyword>
<reference evidence="5 6" key="1">
    <citation type="submission" date="2021-07" db="EMBL/GenBank/DDBJ databases">
        <title>Paenibacillus radiodurans sp. nov., isolated from the southeastern edge of Tengger Desert.</title>
        <authorList>
            <person name="Zhang G."/>
        </authorList>
    </citation>
    <scope>NUCLEOTIDE SEQUENCE [LARGE SCALE GENOMIC DNA]</scope>
    <source>
        <strain evidence="5 6">CCM 7311</strain>
    </source>
</reference>
<dbReference type="PROSITE" id="PS01124">
    <property type="entry name" value="HTH_ARAC_FAMILY_2"/>
    <property type="match status" value="1"/>
</dbReference>
<dbReference type="Pfam" id="PF02311">
    <property type="entry name" value="AraC_binding"/>
    <property type="match status" value="1"/>
</dbReference>
<dbReference type="PANTHER" id="PTHR43280">
    <property type="entry name" value="ARAC-FAMILY TRANSCRIPTIONAL REGULATOR"/>
    <property type="match status" value="1"/>
</dbReference>
<dbReference type="SMART" id="SM00342">
    <property type="entry name" value="HTH_ARAC"/>
    <property type="match status" value="1"/>
</dbReference>
<dbReference type="SUPFAM" id="SSF46689">
    <property type="entry name" value="Homeodomain-like"/>
    <property type="match status" value="2"/>
</dbReference>
<comment type="caution">
    <text evidence="5">The sequence shown here is derived from an EMBL/GenBank/DDBJ whole genome shotgun (WGS) entry which is preliminary data.</text>
</comment>
<keyword evidence="1" id="KW-0805">Transcription regulation</keyword>
<protein>
    <submittedName>
        <fullName evidence="5">AraC family transcriptional regulator</fullName>
    </submittedName>
</protein>
<name>A0ABS7C8W1_9BACL</name>
<evidence type="ECO:0000256" key="2">
    <source>
        <dbReference type="ARBA" id="ARBA00023125"/>
    </source>
</evidence>
<dbReference type="InterPro" id="IPR014710">
    <property type="entry name" value="RmlC-like_jellyroll"/>
</dbReference>
<dbReference type="Gene3D" id="2.60.120.10">
    <property type="entry name" value="Jelly Rolls"/>
    <property type="match status" value="1"/>
</dbReference>
<dbReference type="PANTHER" id="PTHR43280:SF28">
    <property type="entry name" value="HTH-TYPE TRANSCRIPTIONAL ACTIVATOR RHAS"/>
    <property type="match status" value="1"/>
</dbReference>
<organism evidence="5 6">
    <name type="scientific">Paenibacillus sepulcri</name>
    <dbReference type="NCBI Taxonomy" id="359917"/>
    <lineage>
        <taxon>Bacteria</taxon>
        <taxon>Bacillati</taxon>
        <taxon>Bacillota</taxon>
        <taxon>Bacilli</taxon>
        <taxon>Bacillales</taxon>
        <taxon>Paenibacillaceae</taxon>
        <taxon>Paenibacillus</taxon>
    </lineage>
</organism>
<evidence type="ECO:0000313" key="6">
    <source>
        <dbReference type="Proteomes" id="UP001519887"/>
    </source>
</evidence>
<keyword evidence="2" id="KW-0238">DNA-binding</keyword>
<dbReference type="InterPro" id="IPR037923">
    <property type="entry name" value="HTH-like"/>
</dbReference>
<feature type="domain" description="HTH araC/xylS-type" evidence="4">
    <location>
        <begin position="178"/>
        <end position="276"/>
    </location>
</feature>